<keyword evidence="3" id="KW-1185">Reference proteome</keyword>
<evidence type="ECO:0000313" key="2">
    <source>
        <dbReference type="EMBL" id="MFD0689726.1"/>
    </source>
</evidence>
<gene>
    <name evidence="2" type="ORF">ACFQZM_34925</name>
</gene>
<dbReference type="Proteomes" id="UP001597063">
    <property type="component" value="Unassembled WGS sequence"/>
</dbReference>
<evidence type="ECO:0000259" key="1">
    <source>
        <dbReference type="Pfam" id="PF13699"/>
    </source>
</evidence>
<reference evidence="3" key="1">
    <citation type="journal article" date="2019" name="Int. J. Syst. Evol. Microbiol.">
        <title>The Global Catalogue of Microorganisms (GCM) 10K type strain sequencing project: providing services to taxonomists for standard genome sequencing and annotation.</title>
        <authorList>
            <consortium name="The Broad Institute Genomics Platform"/>
            <consortium name="The Broad Institute Genome Sequencing Center for Infectious Disease"/>
            <person name="Wu L."/>
            <person name="Ma J."/>
        </authorList>
    </citation>
    <scope>NUCLEOTIDE SEQUENCE [LARGE SCALE GENOMIC DNA]</scope>
    <source>
        <strain evidence="3">JCM 9371</strain>
    </source>
</reference>
<dbReference type="Gene3D" id="2.120.10.70">
    <property type="entry name" value="Fucose-specific lectin"/>
    <property type="match status" value="2"/>
</dbReference>
<feature type="domain" description="eCIS core" evidence="1">
    <location>
        <begin position="1"/>
        <end position="73"/>
    </location>
</feature>
<dbReference type="InterPro" id="IPR025295">
    <property type="entry name" value="eCIS_core_dom"/>
</dbReference>
<sequence>MRARLEDALNADLGALRVHRNEDSDRLCELYGTDALASGADIFLRHDAPAADTAPGLWLLTHEAAHTVQQSTGLREGGLAQAIAERSADAAAATVLAGTSRAVGNRVVVRRPGPGDPVMVQCHASWEHRLLGDAATGDLDAIARGAPERLDILKKLRDYLKLWVDGPDGITTDVIHKYYPYIQTFPLPTDNGTLLATYGELNTLPDYMANPAVQEAQPEALLLKILQAVRQEGYNRVDGLLGGKHPLDFKDAVAINTGWSFIDLLTETYQLNDLTWDIGPEHTNHYTALVARNACHFAPFSWYRWRQAYDRAVELARLSHAARDEKQKMYYAYQAWIHHGYADHFLQDSFAAGHLINKNLVMQWFVEWAENQPLIPVYDWPRVRNMVTAEQPGLAARALYNRKDPGTVRDPQTAEEQPEQWDRMQVSGVRETKTLTQGEAYQCYLAFLNSTVVQSASGVLHDHFNAASLRVASLADSTAYQIWGDDTMLNGGDGVRIASETAHMSQRSLRDYILTGDSAVSPEDIAQHFPAWVEDKGSLVGLEEWNDRQRNLAVSLFPSVHYYLLRLYPEVKYVSVDWNKPYQPGWRPWSEAGRTPAPAIQPGAAITALWRARRERLDLFTTAPSGAVLTCSWDEESDWTPWETVGTTTVFPGATVSAVWRGDRGDHLDLFATAENGAVLSTYWEPGIGWQPWFTVQDFTKAFPGATVTAVWREGGDTHLDLFTTAIDGAVASTYWDIESGWTPWFVVNNGLVTPGAPITALWRRPEHLDLFASVYDGSVLSTYWEPGVGWQPWFVVGKQPGVAVPGAAVAGVWRTDEQLDLLTVGKDATRPNGTVRSATWQAGTGWQPWYAVQPDTGRAYLGRNATVTAVRSGGNDFTDAFVLSPDGIVQATYRGTKTDWVPWYGIHPETKMHPGAAITALWRDADRLDLFVSAPDGTVLTTRWAPPMPSGTGHLGIPL</sequence>
<dbReference type="EMBL" id="JBHTGP010000018">
    <property type="protein sequence ID" value="MFD0689726.1"/>
    <property type="molecule type" value="Genomic_DNA"/>
</dbReference>
<accession>A0ABW2XZT0</accession>
<organism evidence="2 3">
    <name type="scientific">Actinomadura fibrosa</name>
    <dbReference type="NCBI Taxonomy" id="111802"/>
    <lineage>
        <taxon>Bacteria</taxon>
        <taxon>Bacillati</taxon>
        <taxon>Actinomycetota</taxon>
        <taxon>Actinomycetes</taxon>
        <taxon>Streptosporangiales</taxon>
        <taxon>Thermomonosporaceae</taxon>
        <taxon>Actinomadura</taxon>
    </lineage>
</organism>
<name>A0ABW2XZT0_9ACTN</name>
<dbReference type="Pfam" id="PF13699">
    <property type="entry name" value="eCIS_core"/>
    <property type="match status" value="1"/>
</dbReference>
<proteinExistence type="predicted"/>
<dbReference type="SUPFAM" id="SSF89372">
    <property type="entry name" value="Fucose-specific lectin"/>
    <property type="match status" value="2"/>
</dbReference>
<dbReference type="RefSeq" id="WP_165503043.1">
    <property type="nucleotide sequence ID" value="NZ_CAACUY010000109.1"/>
</dbReference>
<comment type="caution">
    <text evidence="2">The sequence shown here is derived from an EMBL/GenBank/DDBJ whole genome shotgun (WGS) entry which is preliminary data.</text>
</comment>
<evidence type="ECO:0000313" key="3">
    <source>
        <dbReference type="Proteomes" id="UP001597063"/>
    </source>
</evidence>
<protein>
    <submittedName>
        <fullName evidence="2">DUF4157 domain-containing protein</fullName>
    </submittedName>
</protein>